<evidence type="ECO:0000313" key="2">
    <source>
        <dbReference type="Proteomes" id="UP000198287"/>
    </source>
</evidence>
<organism evidence="1 2">
    <name type="scientific">Folsomia candida</name>
    <name type="common">Springtail</name>
    <dbReference type="NCBI Taxonomy" id="158441"/>
    <lineage>
        <taxon>Eukaryota</taxon>
        <taxon>Metazoa</taxon>
        <taxon>Ecdysozoa</taxon>
        <taxon>Arthropoda</taxon>
        <taxon>Hexapoda</taxon>
        <taxon>Collembola</taxon>
        <taxon>Entomobryomorpha</taxon>
        <taxon>Isotomoidea</taxon>
        <taxon>Isotomidae</taxon>
        <taxon>Proisotominae</taxon>
        <taxon>Folsomia</taxon>
    </lineage>
</organism>
<name>A0A226D8R9_FOLCA</name>
<dbReference type="Gene3D" id="3.40.50.410">
    <property type="entry name" value="von Willebrand factor, type A domain"/>
    <property type="match status" value="1"/>
</dbReference>
<dbReference type="AlphaFoldDB" id="A0A226D8R9"/>
<protein>
    <submittedName>
        <fullName evidence="1">Uncharacterized protein</fullName>
    </submittedName>
</protein>
<sequence>MREYKGKKRSPTLKRILRFPLWRPGVSVVSRGIGLDQIAGQDAERIEIGLTGFADWKDPNSSSFYCYRYKTSTTGFADSKGVPKNVLPDKDTDGWDSTLNAVYFTALDSSINWRSDTNVIVFISNNLWKYAEDENPIRGPEYKLPSPNGNPTNFPCEQGPVSKKLLFDTLEKRKILLIGIQVLTPSIYRVYTNFFKTAYSPNNYHILEINGTDATAAGGITKLIMPIIRKRVCTCEMSSHLYLTPRKHLRPEESYLDRAMPKITFLLDKLLKEDPTTKLHLTTFGDYPTMENHNLNASYCYRYELTTSNKKTFLSAVRNVDSTYGGKDELESSLTALLYTATEPKIKWSSKDAKRVVKIIAVASDAFWKSYSEIPSSAGPEYGYPEGPTGGYGNCSYRPPYANDVLARLVNENFNLLPVIYGSYNTDRWNDTLRNFRLINDKYYMESESEPIYNFDSLNTTINRWADKSGKT</sequence>
<dbReference type="EMBL" id="LNIX01000027">
    <property type="protein sequence ID" value="OXA41942.1"/>
    <property type="molecule type" value="Genomic_DNA"/>
</dbReference>
<accession>A0A226D8R9</accession>
<dbReference type="Proteomes" id="UP000198287">
    <property type="component" value="Unassembled WGS sequence"/>
</dbReference>
<keyword evidence="2" id="KW-1185">Reference proteome</keyword>
<evidence type="ECO:0000313" key="1">
    <source>
        <dbReference type="EMBL" id="OXA41942.1"/>
    </source>
</evidence>
<gene>
    <name evidence="1" type="ORF">Fcan01_23192</name>
</gene>
<reference evidence="1 2" key="1">
    <citation type="submission" date="2015-12" db="EMBL/GenBank/DDBJ databases">
        <title>The genome of Folsomia candida.</title>
        <authorList>
            <person name="Faddeeva A."/>
            <person name="Derks M.F."/>
            <person name="Anvar Y."/>
            <person name="Smit S."/>
            <person name="Van Straalen N."/>
            <person name="Roelofs D."/>
        </authorList>
    </citation>
    <scope>NUCLEOTIDE SEQUENCE [LARGE SCALE GENOMIC DNA]</scope>
    <source>
        <strain evidence="1 2">VU population</strain>
        <tissue evidence="1">Whole body</tissue>
    </source>
</reference>
<dbReference type="InterPro" id="IPR036465">
    <property type="entry name" value="vWFA_dom_sf"/>
</dbReference>
<dbReference type="GO" id="GO:0032991">
    <property type="term" value="C:protein-containing complex"/>
    <property type="evidence" value="ECO:0007669"/>
    <property type="project" value="UniProtKB-ARBA"/>
</dbReference>
<proteinExistence type="predicted"/>
<comment type="caution">
    <text evidence="1">The sequence shown here is derived from an EMBL/GenBank/DDBJ whole genome shotgun (WGS) entry which is preliminary data.</text>
</comment>